<proteinExistence type="predicted"/>
<accession>A0A913ZT48</accession>
<dbReference type="CDD" id="cd00037">
    <property type="entry name" value="CLECT"/>
    <property type="match status" value="1"/>
</dbReference>
<name>A0A913ZT48_PATMI</name>
<feature type="signal peptide" evidence="3">
    <location>
        <begin position="1"/>
        <end position="23"/>
    </location>
</feature>
<keyword evidence="2" id="KW-1015">Disulfide bond</keyword>
<dbReference type="Pfam" id="PF00059">
    <property type="entry name" value="Lectin_C"/>
    <property type="match status" value="1"/>
</dbReference>
<dbReference type="GO" id="GO:0005615">
    <property type="term" value="C:extracellular space"/>
    <property type="evidence" value="ECO:0007669"/>
    <property type="project" value="TreeGrafter"/>
</dbReference>
<evidence type="ECO:0000256" key="3">
    <source>
        <dbReference type="SAM" id="SignalP"/>
    </source>
</evidence>
<feature type="chain" id="PRO_5037690496" description="C-type lectin domain-containing protein" evidence="3">
    <location>
        <begin position="24"/>
        <end position="174"/>
    </location>
</feature>
<keyword evidence="1" id="KW-0430">Lectin</keyword>
<protein>
    <recommendedName>
        <fullName evidence="4">C-type lectin domain-containing protein</fullName>
    </recommendedName>
</protein>
<dbReference type="SUPFAM" id="SSF56436">
    <property type="entry name" value="C-type lectin-like"/>
    <property type="match status" value="1"/>
</dbReference>
<dbReference type="PROSITE" id="PS00615">
    <property type="entry name" value="C_TYPE_LECTIN_1"/>
    <property type="match status" value="1"/>
</dbReference>
<dbReference type="RefSeq" id="XP_038054609.1">
    <property type="nucleotide sequence ID" value="XM_038198681.1"/>
</dbReference>
<evidence type="ECO:0000256" key="2">
    <source>
        <dbReference type="ARBA" id="ARBA00023157"/>
    </source>
</evidence>
<dbReference type="GO" id="GO:0030246">
    <property type="term" value="F:carbohydrate binding"/>
    <property type="evidence" value="ECO:0007669"/>
    <property type="project" value="UniProtKB-KW"/>
</dbReference>
<reference evidence="5" key="1">
    <citation type="submission" date="2022-11" db="UniProtKB">
        <authorList>
            <consortium name="EnsemblMetazoa"/>
        </authorList>
    </citation>
    <scope>IDENTIFICATION</scope>
</reference>
<dbReference type="AlphaFoldDB" id="A0A913ZT48"/>
<evidence type="ECO:0000256" key="1">
    <source>
        <dbReference type="ARBA" id="ARBA00022734"/>
    </source>
</evidence>
<dbReference type="SMART" id="SM00034">
    <property type="entry name" value="CLECT"/>
    <property type="match status" value="1"/>
</dbReference>
<dbReference type="EnsemblMetazoa" id="XM_038198681.1">
    <property type="protein sequence ID" value="XP_038054609.1"/>
    <property type="gene ID" value="LOC119726823"/>
</dbReference>
<evidence type="ECO:0000313" key="6">
    <source>
        <dbReference type="Proteomes" id="UP000887568"/>
    </source>
</evidence>
<dbReference type="Gene3D" id="3.10.100.10">
    <property type="entry name" value="Mannose-Binding Protein A, subunit A"/>
    <property type="match status" value="1"/>
</dbReference>
<dbReference type="GeneID" id="119726823"/>
<keyword evidence="3" id="KW-0732">Signal</keyword>
<keyword evidence="6" id="KW-1185">Reference proteome</keyword>
<organism evidence="5 6">
    <name type="scientific">Patiria miniata</name>
    <name type="common">Bat star</name>
    <name type="synonym">Asterina miniata</name>
    <dbReference type="NCBI Taxonomy" id="46514"/>
    <lineage>
        <taxon>Eukaryota</taxon>
        <taxon>Metazoa</taxon>
        <taxon>Echinodermata</taxon>
        <taxon>Eleutherozoa</taxon>
        <taxon>Asterozoa</taxon>
        <taxon>Asteroidea</taxon>
        <taxon>Valvatacea</taxon>
        <taxon>Valvatida</taxon>
        <taxon>Asterinidae</taxon>
        <taxon>Patiria</taxon>
    </lineage>
</organism>
<dbReference type="PANTHER" id="PTHR22799">
    <property type="entry name" value="TETRANECTIN-RELATED"/>
    <property type="match status" value="1"/>
</dbReference>
<dbReference type="OrthoDB" id="7357196at2759"/>
<evidence type="ECO:0000313" key="5">
    <source>
        <dbReference type="EnsemblMetazoa" id="XP_038054609.1"/>
    </source>
</evidence>
<dbReference type="PROSITE" id="PS50041">
    <property type="entry name" value="C_TYPE_LECTIN_2"/>
    <property type="match status" value="1"/>
</dbReference>
<sequence>MMLRKRFIFGLISLHLMMRCIGGNESCKASFSGTWACAPSWSQWGGKCYKAIMEPLTWSEAKDECIKMGGVFVAPQSQEESDFLMSLMSPQSKFWINCNDLELEGTWKCQDGTDEVEYRNWDNYAPYNYGGYEDCAAVWYGGKWNDLYCDQSRRAICKAQMSLHDNCMRFMRPK</sequence>
<dbReference type="InterPro" id="IPR051663">
    <property type="entry name" value="CLec_Tetranectin-domain"/>
</dbReference>
<dbReference type="InterPro" id="IPR016187">
    <property type="entry name" value="CTDL_fold"/>
</dbReference>
<evidence type="ECO:0000259" key="4">
    <source>
        <dbReference type="PROSITE" id="PS50041"/>
    </source>
</evidence>
<dbReference type="InterPro" id="IPR016186">
    <property type="entry name" value="C-type_lectin-like/link_sf"/>
</dbReference>
<dbReference type="InterPro" id="IPR018378">
    <property type="entry name" value="C-type_lectin_CS"/>
</dbReference>
<dbReference type="PANTHER" id="PTHR22799:SF6">
    <property type="entry name" value="C-TYPE LECTIN DOMAIN FAMILY 4 MEMBER M-LIKE"/>
    <property type="match status" value="1"/>
</dbReference>
<dbReference type="OMA" id="TWACAPS"/>
<dbReference type="InterPro" id="IPR001304">
    <property type="entry name" value="C-type_lectin-like"/>
</dbReference>
<dbReference type="Proteomes" id="UP000887568">
    <property type="component" value="Unplaced"/>
</dbReference>
<feature type="domain" description="C-type lectin" evidence="4">
    <location>
        <begin position="44"/>
        <end position="158"/>
    </location>
</feature>